<evidence type="ECO:0000256" key="1">
    <source>
        <dbReference type="SAM" id="Coils"/>
    </source>
</evidence>
<feature type="compositionally biased region" description="Basic and acidic residues" evidence="2">
    <location>
        <begin position="450"/>
        <end position="482"/>
    </location>
</feature>
<dbReference type="AlphaFoldDB" id="V2X0S6"/>
<feature type="compositionally biased region" description="Basic and acidic residues" evidence="2">
    <location>
        <begin position="498"/>
        <end position="510"/>
    </location>
</feature>
<proteinExistence type="predicted"/>
<feature type="region of interest" description="Disordered" evidence="2">
    <location>
        <begin position="450"/>
        <end position="534"/>
    </location>
</feature>
<dbReference type="KEGG" id="mrr:Moror_11642"/>
<gene>
    <name evidence="3" type="ORF">Moror_11642</name>
</gene>
<keyword evidence="1" id="KW-0175">Coiled coil</keyword>
<dbReference type="HOGENOM" id="CLU_510060_0_0_1"/>
<comment type="caution">
    <text evidence="3">The sequence shown here is derived from an EMBL/GenBank/DDBJ whole genome shotgun (WGS) entry which is preliminary data.</text>
</comment>
<dbReference type="Proteomes" id="UP000017559">
    <property type="component" value="Unassembled WGS sequence"/>
</dbReference>
<evidence type="ECO:0000313" key="3">
    <source>
        <dbReference type="EMBL" id="ESK87422.1"/>
    </source>
</evidence>
<reference evidence="3 4" key="1">
    <citation type="journal article" date="2014" name="BMC Genomics">
        <title>Genome and secretome analysis of the hemibiotrophic fungal pathogen, Moniliophthora roreri, which causes frosty pod rot disease of cacao: mechanisms of the biotrophic and necrotrophic phases.</title>
        <authorList>
            <person name="Meinhardt L.W."/>
            <person name="Costa G.G.L."/>
            <person name="Thomazella D.P.T."/>
            <person name="Teixeira P.J.P.L."/>
            <person name="Carazzolle M.F."/>
            <person name="Schuster S.C."/>
            <person name="Carlson J.E."/>
            <person name="Guiltinan M.J."/>
            <person name="Mieczkowski P."/>
            <person name="Farmer A."/>
            <person name="Ramaraj T."/>
            <person name="Crozier J."/>
            <person name="Davis R.E."/>
            <person name="Shao J."/>
            <person name="Melnick R.L."/>
            <person name="Pereira G.A.G."/>
            <person name="Bailey B.A."/>
        </authorList>
    </citation>
    <scope>NUCLEOTIDE SEQUENCE [LARGE SCALE GENOMIC DNA]</scope>
    <source>
        <strain evidence="3 4">MCA 2997</strain>
    </source>
</reference>
<evidence type="ECO:0000313" key="4">
    <source>
        <dbReference type="Proteomes" id="UP000017559"/>
    </source>
</evidence>
<dbReference type="EMBL" id="AWSO01000785">
    <property type="protein sequence ID" value="ESK87422.1"/>
    <property type="molecule type" value="Genomic_DNA"/>
</dbReference>
<dbReference type="OrthoDB" id="10519277at2759"/>
<sequence>MELEPLGECAVQEEEKTLLAVLLPDAGDDTMEEFEVESYCLVSKSVMESVLSSEDDDHELDFYSFEDDGTGSFIDSSILLPATSPSPAPVVTLDATTDTGKDENHPLTDHHTALERKLDTLIADIASLGLPNAHTERLQRELDAQTRLLTTERARGAKLEVDLQEARATVSALHGLDDKLAVLLADKSELADACAVASHLTEEKRVLEAKVAILDERIRSLETDLEAAQRQNARVAEEKCSLEEKLVTMNEHTKMLEKSLDVEQMKSRGALTLAGKRDEKLREFGERITTLGTTNNNLITEVAKLKTELHEARIGAAREEGTHLSFLKRCDEHIQAITTQLNSKSAALGVSETGLREKDSRITELNRLLGVEKTRVITRDVELNKLNAASTQDKETIQSLRHREAEQNAGVTSLRADLERARASLSQSEQAKSAIETKLGNLERKYARMKQEKEAVTRSLESERAKRQDSEERRRTADERHGQKVASLRGQITALEATRGELKTANDQQKRKIRGLKQSLRSLEDQQGPPRQRV</sequence>
<name>V2X0S6_MONRO</name>
<accession>V2X0S6</accession>
<feature type="coiled-coil region" evidence="1">
    <location>
        <begin position="197"/>
        <end position="238"/>
    </location>
</feature>
<evidence type="ECO:0000256" key="2">
    <source>
        <dbReference type="SAM" id="MobiDB-lite"/>
    </source>
</evidence>
<protein>
    <submittedName>
        <fullName evidence="3">Uncharacterized protein</fullName>
    </submittedName>
</protein>
<feature type="region of interest" description="Disordered" evidence="2">
    <location>
        <begin position="390"/>
        <end position="414"/>
    </location>
</feature>
<feature type="compositionally biased region" description="Basic and acidic residues" evidence="2">
    <location>
        <begin position="392"/>
        <end position="406"/>
    </location>
</feature>
<organism evidence="3 4">
    <name type="scientific">Moniliophthora roreri (strain MCA 2997)</name>
    <name type="common">Cocoa frosty pod rot fungus</name>
    <name type="synonym">Crinipellis roreri</name>
    <dbReference type="NCBI Taxonomy" id="1381753"/>
    <lineage>
        <taxon>Eukaryota</taxon>
        <taxon>Fungi</taxon>
        <taxon>Dikarya</taxon>
        <taxon>Basidiomycota</taxon>
        <taxon>Agaricomycotina</taxon>
        <taxon>Agaricomycetes</taxon>
        <taxon>Agaricomycetidae</taxon>
        <taxon>Agaricales</taxon>
        <taxon>Marasmiineae</taxon>
        <taxon>Marasmiaceae</taxon>
        <taxon>Moniliophthora</taxon>
    </lineage>
</organism>
<keyword evidence="4" id="KW-1185">Reference proteome</keyword>